<sequence>MFPYSPQQASSVATANFHSFVNVTKRLASGFQQLAELNVQTVKTVFEESTSVLKAGSKAKPGDFLSWQSTLLAEIPEKTAAYTRHYFKIVRATEADILNEARGQYEKYGFGIKGVFESMPQGPIALLSNITSASADVAIEPAEVVLDASEEAGQALIDESAEASEAALRPAKASSKR</sequence>
<dbReference type="Proteomes" id="UP000219522">
    <property type="component" value="Unassembled WGS sequence"/>
</dbReference>
<dbReference type="AlphaFoldDB" id="A0A7Z7I5C0"/>
<dbReference type="InterPro" id="IPR010127">
    <property type="entry name" value="Phasin_subfam-1"/>
</dbReference>
<keyword evidence="3" id="KW-1185">Reference proteome</keyword>
<dbReference type="RefSeq" id="WP_087135304.1">
    <property type="nucleotide sequence ID" value="NZ_FCOG02000089.1"/>
</dbReference>
<comment type="caution">
    <text evidence="2">The sequence shown here is derived from an EMBL/GenBank/DDBJ whole genome shotgun (WGS) entry which is preliminary data.</text>
</comment>
<evidence type="ECO:0000313" key="3">
    <source>
        <dbReference type="Proteomes" id="UP000219522"/>
    </source>
</evidence>
<dbReference type="NCBIfam" id="TIGR01841">
    <property type="entry name" value="phasin"/>
    <property type="match status" value="1"/>
</dbReference>
<evidence type="ECO:0000313" key="2">
    <source>
        <dbReference type="EMBL" id="SOE57360.1"/>
    </source>
</evidence>
<proteinExistence type="predicted"/>
<evidence type="ECO:0000259" key="1">
    <source>
        <dbReference type="Pfam" id="PF09361"/>
    </source>
</evidence>
<dbReference type="InterPro" id="IPR018968">
    <property type="entry name" value="Phasin"/>
</dbReference>
<protein>
    <submittedName>
        <fullName evidence="2">Phasin family protein</fullName>
    </submittedName>
</protein>
<dbReference type="EMBL" id="OCSU01000001">
    <property type="protein sequence ID" value="SOE57360.1"/>
    <property type="molecule type" value="Genomic_DNA"/>
</dbReference>
<organism evidence="2 3">
    <name type="scientific">Caballeronia arationis</name>
    <dbReference type="NCBI Taxonomy" id="1777142"/>
    <lineage>
        <taxon>Bacteria</taxon>
        <taxon>Pseudomonadati</taxon>
        <taxon>Pseudomonadota</taxon>
        <taxon>Betaproteobacteria</taxon>
        <taxon>Burkholderiales</taxon>
        <taxon>Burkholderiaceae</taxon>
        <taxon>Caballeronia</taxon>
    </lineage>
</organism>
<dbReference type="OrthoDB" id="9036799at2"/>
<reference evidence="2 3" key="1">
    <citation type="submission" date="2017-09" db="EMBL/GenBank/DDBJ databases">
        <authorList>
            <person name="Varghese N."/>
            <person name="Submissions S."/>
        </authorList>
    </citation>
    <scope>NUCLEOTIDE SEQUENCE [LARGE SCALE GENOMIC DNA]</scope>
    <source>
        <strain evidence="2 3">OK806</strain>
    </source>
</reference>
<name>A0A7Z7I5C0_9BURK</name>
<feature type="domain" description="Phasin" evidence="1">
    <location>
        <begin position="7"/>
        <end position="98"/>
    </location>
</feature>
<gene>
    <name evidence="2" type="ORF">SAMN05446927_1428</name>
</gene>
<dbReference type="Pfam" id="PF09361">
    <property type="entry name" value="Phasin_2"/>
    <property type="match status" value="1"/>
</dbReference>
<accession>A0A7Z7I5C0</accession>